<organism evidence="1 2">
    <name type="scientific">Pelosinus baikalensis</name>
    <dbReference type="NCBI Taxonomy" id="2892015"/>
    <lineage>
        <taxon>Bacteria</taxon>
        <taxon>Bacillati</taxon>
        <taxon>Bacillota</taxon>
        <taxon>Negativicutes</taxon>
        <taxon>Selenomonadales</taxon>
        <taxon>Sporomusaceae</taxon>
        <taxon>Pelosinus</taxon>
    </lineage>
</organism>
<dbReference type="EMBL" id="JAJHJB010000032">
    <property type="protein sequence ID" value="MCC5467363.1"/>
    <property type="molecule type" value="Genomic_DNA"/>
</dbReference>
<evidence type="ECO:0000313" key="2">
    <source>
        <dbReference type="Proteomes" id="UP001165492"/>
    </source>
</evidence>
<keyword evidence="2" id="KW-1185">Reference proteome</keyword>
<accession>A0ABS8HYP4</accession>
<name>A0ABS8HYP4_9FIRM</name>
<comment type="caution">
    <text evidence="1">The sequence shown here is derived from an EMBL/GenBank/DDBJ whole genome shotgun (WGS) entry which is preliminary data.</text>
</comment>
<reference evidence="1" key="1">
    <citation type="submission" date="2021-11" db="EMBL/GenBank/DDBJ databases">
        <title>Description of a new species Pelosinus isolated from the bottom sediments of Lake Baikal.</title>
        <authorList>
            <person name="Zakharyuk A."/>
        </authorList>
    </citation>
    <scope>NUCLEOTIDE SEQUENCE</scope>
    <source>
        <strain evidence="1">Bkl1</strain>
    </source>
</reference>
<proteinExistence type="predicted"/>
<evidence type="ECO:0000313" key="1">
    <source>
        <dbReference type="EMBL" id="MCC5467363.1"/>
    </source>
</evidence>
<evidence type="ECO:0008006" key="3">
    <source>
        <dbReference type="Google" id="ProtNLM"/>
    </source>
</evidence>
<sequence length="1393" mass="159261">MKYEWQRFWCPREGSVNFDNGFLQNPDGKWGTILNPDVKRIEEFGSHPCLILLGEPGLGKSSEVKRNEELISAVGRKDVQSLIINLSSYDSVERFERNVFQSNEFKTWRAGGDSILNLTLESFDECLIRAEALTSFLLDEFSSLPLERLFLRIVCRTGYWPAVLEQGLLTLYPKDTVKILELMPLRRQDVMRAATDEGLDVKTFMEGIFATGITAFAARPITLLTLIHRFKRTGELPKNQVEMYQQGSLKLCDEVNELRRGKKTAGQLPSQQKMVIAGRTAATLMFSNNSTLWTLPDDGNMPDGAMSIETIFGFDELDGQPILVDQRSVMETLATGLFSARGQNQMGWSHQTYGEFLAADYLLRHSVDENRILSLIARPEGRLIPKLYSVAAWIAVMNRRIFEIIMKNEPEILLLGDITATTESQKFALTELYLSCIAASNAVDFGMRTNFRYDRLKHAALVDQIRPYITNRSANENARIEAMFITEACHVQELGTLLVDIALNCDESVNIRAMAAFVVSRIAKSDDRARLKPLICDSIIDRIDQLRGYALTATWPEHLTAEELFSVLTPPKRSNYAGGYTAFLSEKLVPGLNPSDLPIALQWVLEQPEERRRHLAPRFEQLPDNILLYAWANIEIPGVLELFAKVVLRRTRAHEDIIGDRYRDNTFKFNAEDDTKRRLLVEKLVVMLDPEKDNGYELIMSRPPLVSIDDIEWLFIKINQTTDEPIGQQRLWAHLLNWVWNWSGSSRDITDKIYNIYKTTPSLANIFTMSFEAVDLASDQARIGREHYELEKKYEKRKKAEANASKLKVDKLIKEQLDRLEQGENDAWWTLIHKMAFRPDGSHADAHATDITTLPGWALLDEPTKEKFAGFAESYLLTQKPKASNDPRTFYQTDSAAYKALFYLKIHSVKMYDLLTLTIWEKWATIIVQYPIWADRDNMPMHQQLIQSVYNKVPQEVCKCLGRYINNENKQGGNLDFLDKFDLCYDKALCSFLLKKAKGKAITTNTLSSLLCKLIDLRFDKALLYSRKLVCSLNKDKAALIAASALLFHSPVSEWEFIWTKIKSDVAFGKTFMLQVAGYFEYKKSFTDKLSEMQLADLYVWLATNFPHKEDPYHDGVFNPTARDQMIHFRDGVLETLKLRGNDLSCEAIERILRELPELDWLASSLEKAKKIRVEKAWIPPSPQEVLSLVQNSNSRLVKDGDQLLGVVTEALQRIQSKLQGETPLAPFLWDQVVKRPKWENDFSDFIVSQLRDELANRGIILNREVEIRSNRSGVEGERTDIHIDAISSTNSHDVLKVIVEAKGCWHDELTTAMETQLLGKYLRDNDCKHGLYLVGWFNCPQWDKKDSRRRKAFHHDLESLTTVLNSQAIKLSEGGSNIRVVILDASLRHSPV</sequence>
<protein>
    <recommendedName>
        <fullName evidence="3">ATP-binding protein</fullName>
    </recommendedName>
</protein>
<gene>
    <name evidence="1" type="ORF">LMF89_18680</name>
</gene>
<dbReference type="Proteomes" id="UP001165492">
    <property type="component" value="Unassembled WGS sequence"/>
</dbReference>